<keyword evidence="9" id="KW-1185">Reference proteome</keyword>
<dbReference type="InterPro" id="IPR001300">
    <property type="entry name" value="Peptidase_C2_calpain_cat"/>
</dbReference>
<dbReference type="OrthoDB" id="436067at2759"/>
<evidence type="ECO:0000256" key="4">
    <source>
        <dbReference type="PROSITE-ProRule" id="PRU00239"/>
    </source>
</evidence>
<dbReference type="Gene3D" id="1.10.287.110">
    <property type="entry name" value="DnaJ domain"/>
    <property type="match status" value="1"/>
</dbReference>
<dbReference type="GO" id="GO:0006508">
    <property type="term" value="P:proteolysis"/>
    <property type="evidence" value="ECO:0007669"/>
    <property type="project" value="UniProtKB-KW"/>
</dbReference>
<feature type="region of interest" description="Disordered" evidence="5">
    <location>
        <begin position="894"/>
        <end position="919"/>
    </location>
</feature>
<dbReference type="InterPro" id="IPR036869">
    <property type="entry name" value="J_dom_sf"/>
</dbReference>
<dbReference type="PANTHER" id="PTHR46143:SF1">
    <property type="entry name" value="CALPAIN-7"/>
    <property type="match status" value="1"/>
</dbReference>
<dbReference type="InterPro" id="IPR038765">
    <property type="entry name" value="Papain-like_cys_pep_sf"/>
</dbReference>
<evidence type="ECO:0000313" key="9">
    <source>
        <dbReference type="Proteomes" id="UP000007800"/>
    </source>
</evidence>
<dbReference type="SUPFAM" id="SSF54001">
    <property type="entry name" value="Cysteine proteinases"/>
    <property type="match status" value="1"/>
</dbReference>
<dbReference type="SMART" id="SM00271">
    <property type="entry name" value="DnaJ"/>
    <property type="match status" value="1"/>
</dbReference>
<evidence type="ECO:0000256" key="2">
    <source>
        <dbReference type="ARBA" id="ARBA00022801"/>
    </source>
</evidence>
<dbReference type="CDD" id="cd06257">
    <property type="entry name" value="DnaJ"/>
    <property type="match status" value="1"/>
</dbReference>
<dbReference type="PROSITE" id="PS50203">
    <property type="entry name" value="CALPAIN_CAT"/>
    <property type="match status" value="1"/>
</dbReference>
<dbReference type="SMART" id="SM00230">
    <property type="entry name" value="CysPc"/>
    <property type="match status" value="1"/>
</dbReference>
<feature type="compositionally biased region" description="Acidic residues" evidence="5">
    <location>
        <begin position="897"/>
        <end position="908"/>
    </location>
</feature>
<feature type="domain" description="J" evidence="6">
    <location>
        <begin position="669"/>
        <end position="730"/>
    </location>
</feature>
<dbReference type="InParanoid" id="C5K6D8"/>
<feature type="domain" description="Calpain catalytic" evidence="7">
    <location>
        <begin position="289"/>
        <end position="599"/>
    </location>
</feature>
<dbReference type="PRINTS" id="PR00625">
    <property type="entry name" value="JDOMAIN"/>
</dbReference>
<dbReference type="RefSeq" id="XP_002788062.1">
    <property type="nucleotide sequence ID" value="XM_002788016.1"/>
</dbReference>
<proteinExistence type="predicted"/>
<reference evidence="8 9" key="1">
    <citation type="submission" date="2008-07" db="EMBL/GenBank/DDBJ databases">
        <authorList>
            <person name="El-Sayed N."/>
            <person name="Caler E."/>
            <person name="Inman J."/>
            <person name="Amedeo P."/>
            <person name="Hass B."/>
            <person name="Wortman J."/>
        </authorList>
    </citation>
    <scope>NUCLEOTIDE SEQUENCE [LARGE SCALE GENOMIC DNA]</scope>
    <source>
        <strain evidence="9">ATCC 50983 / TXsc</strain>
    </source>
</reference>
<keyword evidence="3" id="KW-0788">Thiol protease</keyword>
<evidence type="ECO:0000256" key="1">
    <source>
        <dbReference type="ARBA" id="ARBA00022670"/>
    </source>
</evidence>
<dbReference type="Proteomes" id="UP000007800">
    <property type="component" value="Unassembled WGS sequence"/>
</dbReference>
<dbReference type="Pfam" id="PF00226">
    <property type="entry name" value="DnaJ"/>
    <property type="match status" value="1"/>
</dbReference>
<dbReference type="InterPro" id="IPR001623">
    <property type="entry name" value="DnaJ_domain"/>
</dbReference>
<dbReference type="Pfam" id="PF00648">
    <property type="entry name" value="Peptidase_C2"/>
    <property type="match status" value="1"/>
</dbReference>
<organism evidence="9">
    <name type="scientific">Perkinsus marinus (strain ATCC 50983 / TXsc)</name>
    <dbReference type="NCBI Taxonomy" id="423536"/>
    <lineage>
        <taxon>Eukaryota</taxon>
        <taxon>Sar</taxon>
        <taxon>Alveolata</taxon>
        <taxon>Perkinsozoa</taxon>
        <taxon>Perkinsea</taxon>
        <taxon>Perkinsida</taxon>
        <taxon>Perkinsidae</taxon>
        <taxon>Perkinsus</taxon>
    </lineage>
</organism>
<dbReference type="EMBL" id="GG670888">
    <property type="protein sequence ID" value="EER19858.1"/>
    <property type="molecule type" value="Genomic_DNA"/>
</dbReference>
<gene>
    <name evidence="8" type="ORF">Pmar_PMAR006750</name>
</gene>
<name>C5K6D8_PERM5</name>
<accession>C5K6D8</accession>
<dbReference type="SUPFAM" id="SSF46565">
    <property type="entry name" value="Chaperone J-domain"/>
    <property type="match status" value="1"/>
</dbReference>
<dbReference type="PROSITE" id="PS50076">
    <property type="entry name" value="DNAJ_2"/>
    <property type="match status" value="1"/>
</dbReference>
<evidence type="ECO:0000256" key="3">
    <source>
        <dbReference type="ARBA" id="ARBA00022807"/>
    </source>
</evidence>
<dbReference type="PANTHER" id="PTHR46143">
    <property type="entry name" value="CALPAIN-7"/>
    <property type="match status" value="1"/>
</dbReference>
<dbReference type="GO" id="GO:0004198">
    <property type="term" value="F:calcium-dependent cysteine-type endopeptidase activity"/>
    <property type="evidence" value="ECO:0007669"/>
    <property type="project" value="InterPro"/>
</dbReference>
<comment type="caution">
    <text evidence="4">Lacks conserved residue(s) required for the propagation of feature annotation.</text>
</comment>
<keyword evidence="1" id="KW-0645">Protease</keyword>
<dbReference type="InterPro" id="IPR051297">
    <property type="entry name" value="PalB/RIM13"/>
</dbReference>
<evidence type="ECO:0000259" key="7">
    <source>
        <dbReference type="PROSITE" id="PS50203"/>
    </source>
</evidence>
<evidence type="ECO:0000313" key="8">
    <source>
        <dbReference type="EMBL" id="EER19858.1"/>
    </source>
</evidence>
<sequence>MPLSKNSDTPDDTRFDLKTVDKAAELRRDARAYMADGRYDQGKEAYLASAQWLVAGRDANTDPKRRSLFNRHLAETLGLAEEAADKIRVFEETQKIVETDGCYSSGMAKIDSLVNSHRFMEALNTLKSCRHRLEQIEAVLVESCEGEGRESPTRRAVSNSRARVDEMIARYRELSKSPVLPLRAAGSSKLKNPLKAQLKQQQQQLSVISEPSTLSPERVLTAKESRIVIRGGEIGGMEFPEWSDDEDAVILDDSGGRILSGTMPQFTRNNDDVLNLSPQQEPLCTKWGPLSSASIPASNKETRFLVTDTSAGQLVQNLVGDCSFISALAICMHWEQRYPANGRQSDQPRLFSDKIYPQNRQGQAVKSPTGAYKVKLFVNGVWRLVEVSDWFPLSSSGMLLTSYCKNGDWWAPILEKAFMKVHGGYGFPGSIGSCDLYVLTGWLPEEIFFADLRSTTPPSVASEPEVLARSSTPPKSLCDPERVWEILHSGTKHGDCLLTVACGELSEAESSRTGLASRHTYAILEILVWLVLTQHNSEFPTHENQDFIFNNVTIHVYRTRWKSGFNAGGSGDKSTFKRNPMWVCMLDADAARAIPDWEFRATVCVGGGGSVFDDEDDTEQVTNSVYKPAVHFLRSSVLRSCPSSMPLFTDEVLAMCPHWPNMYVSNRVGKNKILDVAQDAPDVEIRKAYRRLAVKLHPDKNRDVDQFQQLARAYEVLSSPQLREAYDYFLAHPNEQLYHSGHYGSSGGFGPPGMNVENEGMAYRGRGLMEEKARVAAEEQAKAEEEQARHRREERLRLRQAGRERKMREQRQRREAVEQHAEEKAKAEMKRRQQKAAERAAYLTSRDRLTEKLKRVNPKAYGIVLSRMSREEVIKYSTISDKEVLIHLVETKMNGDKEEEQTTEWSEEELAKLTKALTK</sequence>
<feature type="region of interest" description="Disordered" evidence="5">
    <location>
        <begin position="798"/>
        <end position="825"/>
    </location>
</feature>
<evidence type="ECO:0000259" key="6">
    <source>
        <dbReference type="PROSITE" id="PS50076"/>
    </source>
</evidence>
<protein>
    <submittedName>
        <fullName evidence="8">Calpain, putative</fullName>
    </submittedName>
</protein>
<evidence type="ECO:0000256" key="5">
    <source>
        <dbReference type="SAM" id="MobiDB-lite"/>
    </source>
</evidence>
<dbReference type="AlphaFoldDB" id="C5K6D8"/>
<keyword evidence="2" id="KW-0378">Hydrolase</keyword>
<dbReference type="GeneID" id="9058369"/>